<evidence type="ECO:0000313" key="10">
    <source>
        <dbReference type="EMBL" id="RHA94666.1"/>
    </source>
</evidence>
<feature type="transmembrane region" description="Helical" evidence="8">
    <location>
        <begin position="12"/>
        <end position="36"/>
    </location>
</feature>
<dbReference type="PANTHER" id="PTHR45453">
    <property type="entry name" value="PHOSPHATE REGULON SENSOR PROTEIN PHOR"/>
    <property type="match status" value="1"/>
</dbReference>
<dbReference type="InterPro" id="IPR036097">
    <property type="entry name" value="HisK_dim/P_sf"/>
</dbReference>
<evidence type="ECO:0000256" key="6">
    <source>
        <dbReference type="ARBA" id="ARBA00022777"/>
    </source>
</evidence>
<evidence type="ECO:0000313" key="15">
    <source>
        <dbReference type="Proteomes" id="UP000286220"/>
    </source>
</evidence>
<evidence type="ECO:0000256" key="8">
    <source>
        <dbReference type="SAM" id="Phobius"/>
    </source>
</evidence>
<dbReference type="GO" id="GO:0004721">
    <property type="term" value="F:phosphoprotein phosphatase activity"/>
    <property type="evidence" value="ECO:0007669"/>
    <property type="project" value="TreeGrafter"/>
</dbReference>
<proteinExistence type="predicted"/>
<dbReference type="SMART" id="SM00387">
    <property type="entry name" value="HATPase_c"/>
    <property type="match status" value="1"/>
</dbReference>
<dbReference type="CDD" id="cd00082">
    <property type="entry name" value="HisKA"/>
    <property type="match status" value="1"/>
</dbReference>
<dbReference type="InterPro" id="IPR050351">
    <property type="entry name" value="BphY/WalK/GraS-like"/>
</dbReference>
<dbReference type="InterPro" id="IPR003661">
    <property type="entry name" value="HisK_dim/P_dom"/>
</dbReference>
<dbReference type="SMART" id="SM00388">
    <property type="entry name" value="HisKA"/>
    <property type="match status" value="1"/>
</dbReference>
<dbReference type="AlphaFoldDB" id="A0A414LUI4"/>
<dbReference type="RefSeq" id="WP_118142316.1">
    <property type="nucleotide sequence ID" value="NZ_QROF01000010.1"/>
</dbReference>
<dbReference type="Pfam" id="PF00512">
    <property type="entry name" value="HisKA"/>
    <property type="match status" value="1"/>
</dbReference>
<dbReference type="EMBL" id="QSFZ01000001">
    <property type="protein sequence ID" value="RHA94666.1"/>
    <property type="molecule type" value="Genomic_DNA"/>
</dbReference>
<evidence type="ECO:0000313" key="13">
    <source>
        <dbReference type="Proteomes" id="UP000283501"/>
    </source>
</evidence>
<evidence type="ECO:0000313" key="12">
    <source>
        <dbReference type="EMBL" id="RHL03022.1"/>
    </source>
</evidence>
<evidence type="ECO:0000256" key="7">
    <source>
        <dbReference type="ARBA" id="ARBA00023012"/>
    </source>
</evidence>
<evidence type="ECO:0000256" key="5">
    <source>
        <dbReference type="ARBA" id="ARBA00022679"/>
    </source>
</evidence>
<accession>A0A414LUI4</accession>
<dbReference type="PRINTS" id="PR00344">
    <property type="entry name" value="BCTRLSENSOR"/>
</dbReference>
<feature type="transmembrane region" description="Helical" evidence="8">
    <location>
        <begin position="171"/>
        <end position="189"/>
    </location>
</feature>
<dbReference type="InterPro" id="IPR036890">
    <property type="entry name" value="HATPase_C_sf"/>
</dbReference>
<dbReference type="GO" id="GO:0000155">
    <property type="term" value="F:phosphorelay sensor kinase activity"/>
    <property type="evidence" value="ECO:0007669"/>
    <property type="project" value="InterPro"/>
</dbReference>
<keyword evidence="6 11" id="KW-0418">Kinase</keyword>
<gene>
    <name evidence="12" type="ORF">DW038_11230</name>
    <name evidence="11" type="ORF">DW703_17145</name>
    <name evidence="10" type="ORF">DW912_00960</name>
</gene>
<dbReference type="SUPFAM" id="SSF55874">
    <property type="entry name" value="ATPase domain of HSP90 chaperone/DNA topoisomerase II/histidine kinase"/>
    <property type="match status" value="1"/>
</dbReference>
<comment type="subcellular location">
    <subcellularLocation>
        <location evidence="2">Membrane</location>
    </subcellularLocation>
</comment>
<protein>
    <recommendedName>
        <fullName evidence="3">histidine kinase</fullName>
        <ecNumber evidence="3">2.7.13.3</ecNumber>
    </recommendedName>
</protein>
<dbReference type="EMBL" id="QROF01000010">
    <property type="protein sequence ID" value="RHL03022.1"/>
    <property type="molecule type" value="Genomic_DNA"/>
</dbReference>
<comment type="caution">
    <text evidence="11">The sequence shown here is derived from an EMBL/GenBank/DDBJ whole genome shotgun (WGS) entry which is preliminary data.</text>
</comment>
<dbReference type="CDD" id="cd00075">
    <property type="entry name" value="HATPase"/>
    <property type="match status" value="1"/>
</dbReference>
<keyword evidence="8" id="KW-0472">Membrane</keyword>
<sequence>MKNKLKHKPILYTAVILAILFVILIVSAIGMFYYVFSIPEPEGLSLASWPHTFTDNFSIWIEEKDGSIGVKQIGVERLDEYGLWVQILDENGQEIYAHNKPENYPDDYSITELVEFTESGYENGNTVFISSVTISDRTLNYVVGFPYAIGKTMLYYNGENVARLSPFTKSIVFFFACVVVLVAFVYAFWLSRKLTTIINGIRSMAANQYTPLKETGVFSEIYGSLNEMNMKIRRSEKVQQETDRTRKEWIANITHDLKTPLSPVKGYAELLSDGSSLDLQTIQDYGKIILKNVNHIEKLMNDLKLTYQLEANAIPYTPQEIKIVRLLRELVIDIANNPAFSKRAIEFESTMPEQVIAVDSDLLRRAVGNIIINALVHNSVDTKVKITISNAANSKILIAISDNGNGMDETELSDLWNRYYRGTNTKERPEGSGLGLAIAKQIIALHGGDISVVSNPGLGTEFTILLPCGAGTN</sequence>
<dbReference type="EMBL" id="QSKY01000057">
    <property type="protein sequence ID" value="RHE98302.1"/>
    <property type="molecule type" value="Genomic_DNA"/>
</dbReference>
<name>A0A414LUI4_9FIRM</name>
<dbReference type="GO" id="GO:0016036">
    <property type="term" value="P:cellular response to phosphate starvation"/>
    <property type="evidence" value="ECO:0007669"/>
    <property type="project" value="TreeGrafter"/>
</dbReference>
<dbReference type="Gene3D" id="3.30.565.10">
    <property type="entry name" value="Histidine kinase-like ATPase, C-terminal domain"/>
    <property type="match status" value="1"/>
</dbReference>
<dbReference type="Gene3D" id="1.10.287.130">
    <property type="match status" value="1"/>
</dbReference>
<dbReference type="SUPFAM" id="SSF47384">
    <property type="entry name" value="Homodimeric domain of signal transducing histidine kinase"/>
    <property type="match status" value="1"/>
</dbReference>
<dbReference type="Proteomes" id="UP000286181">
    <property type="component" value="Unassembled WGS sequence"/>
</dbReference>
<feature type="domain" description="Histidine kinase" evidence="9">
    <location>
        <begin position="252"/>
        <end position="470"/>
    </location>
</feature>
<evidence type="ECO:0000256" key="3">
    <source>
        <dbReference type="ARBA" id="ARBA00012438"/>
    </source>
</evidence>
<comment type="catalytic activity">
    <reaction evidence="1">
        <text>ATP + protein L-histidine = ADP + protein N-phospho-L-histidine.</text>
        <dbReference type="EC" id="2.7.13.3"/>
    </reaction>
</comment>
<evidence type="ECO:0000256" key="2">
    <source>
        <dbReference type="ARBA" id="ARBA00004370"/>
    </source>
</evidence>
<dbReference type="Pfam" id="PF02518">
    <property type="entry name" value="HATPase_c"/>
    <property type="match status" value="1"/>
</dbReference>
<dbReference type="Proteomes" id="UP000286220">
    <property type="component" value="Unassembled WGS sequence"/>
</dbReference>
<evidence type="ECO:0000313" key="11">
    <source>
        <dbReference type="EMBL" id="RHE98302.1"/>
    </source>
</evidence>
<dbReference type="InterPro" id="IPR004358">
    <property type="entry name" value="Sig_transdc_His_kin-like_C"/>
</dbReference>
<keyword evidence="4" id="KW-0597">Phosphoprotein</keyword>
<keyword evidence="5" id="KW-0808">Transferase</keyword>
<dbReference type="Proteomes" id="UP000283501">
    <property type="component" value="Unassembled WGS sequence"/>
</dbReference>
<dbReference type="InterPro" id="IPR003594">
    <property type="entry name" value="HATPase_dom"/>
</dbReference>
<dbReference type="EC" id="2.7.13.3" evidence="3"/>
<evidence type="ECO:0000259" key="9">
    <source>
        <dbReference type="PROSITE" id="PS50109"/>
    </source>
</evidence>
<dbReference type="InterPro" id="IPR005467">
    <property type="entry name" value="His_kinase_dom"/>
</dbReference>
<keyword evidence="8" id="KW-1133">Transmembrane helix</keyword>
<evidence type="ECO:0000256" key="1">
    <source>
        <dbReference type="ARBA" id="ARBA00000085"/>
    </source>
</evidence>
<evidence type="ECO:0000256" key="4">
    <source>
        <dbReference type="ARBA" id="ARBA00022553"/>
    </source>
</evidence>
<keyword evidence="8" id="KW-0812">Transmembrane</keyword>
<keyword evidence="7" id="KW-0902">Two-component regulatory system</keyword>
<evidence type="ECO:0000313" key="14">
    <source>
        <dbReference type="Proteomes" id="UP000286181"/>
    </source>
</evidence>
<reference evidence="13 14" key="1">
    <citation type="submission" date="2018-08" db="EMBL/GenBank/DDBJ databases">
        <title>A genome reference for cultivated species of the human gut microbiota.</title>
        <authorList>
            <person name="Zou Y."/>
            <person name="Xue W."/>
            <person name="Luo G."/>
        </authorList>
    </citation>
    <scope>NUCLEOTIDE SEQUENCE [LARGE SCALE GENOMIC DNA]</scope>
    <source>
        <strain evidence="12 14">AF39-14AC</strain>
        <strain evidence="11 13">AM26-2LB</strain>
        <strain evidence="10 15">AM42-17AT</strain>
    </source>
</reference>
<dbReference type="PROSITE" id="PS50109">
    <property type="entry name" value="HIS_KIN"/>
    <property type="match status" value="1"/>
</dbReference>
<dbReference type="GO" id="GO:0005886">
    <property type="term" value="C:plasma membrane"/>
    <property type="evidence" value="ECO:0007669"/>
    <property type="project" value="TreeGrafter"/>
</dbReference>
<organism evidence="11 13">
    <name type="scientific">Agathobacter rectalis</name>
    <dbReference type="NCBI Taxonomy" id="39491"/>
    <lineage>
        <taxon>Bacteria</taxon>
        <taxon>Bacillati</taxon>
        <taxon>Bacillota</taxon>
        <taxon>Clostridia</taxon>
        <taxon>Lachnospirales</taxon>
        <taxon>Lachnospiraceae</taxon>
        <taxon>Agathobacter</taxon>
    </lineage>
</organism>
<dbReference type="PANTHER" id="PTHR45453:SF1">
    <property type="entry name" value="PHOSPHATE REGULON SENSOR PROTEIN PHOR"/>
    <property type="match status" value="1"/>
</dbReference>